<evidence type="ECO:0000259" key="3">
    <source>
        <dbReference type="Pfam" id="PF00582"/>
    </source>
</evidence>
<dbReference type="PANTHER" id="PTHR31966:SF18">
    <property type="entry name" value="UNIVERSAL STRESS PROTEIN PHOS32"/>
    <property type="match status" value="1"/>
</dbReference>
<dbReference type="SUPFAM" id="SSF52402">
    <property type="entry name" value="Adenine nucleotide alpha hydrolases-like"/>
    <property type="match status" value="1"/>
</dbReference>
<organism evidence="4 5">
    <name type="scientific">Dovyalis caffra</name>
    <dbReference type="NCBI Taxonomy" id="77055"/>
    <lineage>
        <taxon>Eukaryota</taxon>
        <taxon>Viridiplantae</taxon>
        <taxon>Streptophyta</taxon>
        <taxon>Embryophyta</taxon>
        <taxon>Tracheophyta</taxon>
        <taxon>Spermatophyta</taxon>
        <taxon>Magnoliopsida</taxon>
        <taxon>eudicotyledons</taxon>
        <taxon>Gunneridae</taxon>
        <taxon>Pentapetalae</taxon>
        <taxon>rosids</taxon>
        <taxon>fabids</taxon>
        <taxon>Malpighiales</taxon>
        <taxon>Salicaceae</taxon>
        <taxon>Flacourtieae</taxon>
        <taxon>Dovyalis</taxon>
    </lineage>
</organism>
<dbReference type="AlphaFoldDB" id="A0AAV1R4Y9"/>
<dbReference type="InterPro" id="IPR006016">
    <property type="entry name" value="UspA"/>
</dbReference>
<dbReference type="Proteomes" id="UP001314170">
    <property type="component" value="Unassembled WGS sequence"/>
</dbReference>
<proteinExistence type="predicted"/>
<keyword evidence="2" id="KW-1133">Transmembrane helix</keyword>
<feature type="transmembrane region" description="Helical" evidence="2">
    <location>
        <begin position="260"/>
        <end position="281"/>
    </location>
</feature>
<gene>
    <name evidence="4" type="ORF">DCAF_LOCUS5231</name>
</gene>
<dbReference type="EMBL" id="CAWUPB010000857">
    <property type="protein sequence ID" value="CAK7327519.1"/>
    <property type="molecule type" value="Genomic_DNA"/>
</dbReference>
<accession>A0AAV1R4Y9</accession>
<sequence>MNPQQQNPVDPDHPQLPTIKVHHHHSHPPAATPTPTSGTRRKIGVAVDLSDESAYAVRWAVNNYIRPGDAVILLHVSPTSVLFGADWGPLPLSTPTQSQLDLLNNNSKFNHEIDCKNENRENLQLQQDEDFDAFTASKAADLARPLKEAQIPFKIHIVKDHDMKERLCLEVERLGLSAVIMGSRGFGAAKRGSDERLGSVSDYCVHHCFCPVVVVRYPEDKDGGGAEPEAVVNVPEDVEAAEGKLKGGLGCGAIFLDSDAVSVVATMGGASLAVSGLILILPIQKSFCSRNDLLRLDADG</sequence>
<dbReference type="InterPro" id="IPR044162">
    <property type="entry name" value="PHOS32/34"/>
</dbReference>
<dbReference type="PRINTS" id="PR01438">
    <property type="entry name" value="UNVRSLSTRESS"/>
</dbReference>
<evidence type="ECO:0000256" key="1">
    <source>
        <dbReference type="SAM" id="MobiDB-lite"/>
    </source>
</evidence>
<dbReference type="PANTHER" id="PTHR31966">
    <property type="entry name" value="OS01G0783500 PROTEIN"/>
    <property type="match status" value="1"/>
</dbReference>
<dbReference type="InterPro" id="IPR014729">
    <property type="entry name" value="Rossmann-like_a/b/a_fold"/>
</dbReference>
<evidence type="ECO:0000313" key="5">
    <source>
        <dbReference type="Proteomes" id="UP001314170"/>
    </source>
</evidence>
<dbReference type="InterPro" id="IPR006015">
    <property type="entry name" value="Universal_stress_UspA"/>
</dbReference>
<reference evidence="4 5" key="1">
    <citation type="submission" date="2024-01" db="EMBL/GenBank/DDBJ databases">
        <authorList>
            <person name="Waweru B."/>
        </authorList>
    </citation>
    <scope>NUCLEOTIDE SEQUENCE [LARGE SCALE GENOMIC DNA]</scope>
</reference>
<keyword evidence="2" id="KW-0812">Transmembrane</keyword>
<evidence type="ECO:0000256" key="2">
    <source>
        <dbReference type="SAM" id="Phobius"/>
    </source>
</evidence>
<keyword evidence="2" id="KW-0472">Membrane</keyword>
<name>A0AAV1R4Y9_9ROSI</name>
<feature type="region of interest" description="Disordered" evidence="1">
    <location>
        <begin position="1"/>
        <end position="39"/>
    </location>
</feature>
<protein>
    <recommendedName>
        <fullName evidence="3">UspA domain-containing protein</fullName>
    </recommendedName>
</protein>
<dbReference type="Gene3D" id="3.40.50.620">
    <property type="entry name" value="HUPs"/>
    <property type="match status" value="1"/>
</dbReference>
<evidence type="ECO:0000313" key="4">
    <source>
        <dbReference type="EMBL" id="CAK7327519.1"/>
    </source>
</evidence>
<dbReference type="Pfam" id="PF00582">
    <property type="entry name" value="Usp"/>
    <property type="match status" value="1"/>
</dbReference>
<keyword evidence="5" id="KW-1185">Reference proteome</keyword>
<dbReference type="CDD" id="cd23659">
    <property type="entry name" value="USP_At3g01520-like"/>
    <property type="match status" value="1"/>
</dbReference>
<feature type="domain" description="UspA" evidence="3">
    <location>
        <begin position="40"/>
        <end position="216"/>
    </location>
</feature>
<comment type="caution">
    <text evidence="4">The sequence shown here is derived from an EMBL/GenBank/DDBJ whole genome shotgun (WGS) entry which is preliminary data.</text>
</comment>